<accession>A0A366HGB5</accession>
<feature type="signal peptide" evidence="1">
    <location>
        <begin position="1"/>
        <end position="23"/>
    </location>
</feature>
<dbReference type="Proteomes" id="UP000253628">
    <property type="component" value="Unassembled WGS sequence"/>
</dbReference>
<protein>
    <submittedName>
        <fullName evidence="2">Uncharacterized protein</fullName>
    </submittedName>
</protein>
<proteinExistence type="predicted"/>
<evidence type="ECO:0000313" key="2">
    <source>
        <dbReference type="EMBL" id="RBP41033.1"/>
    </source>
</evidence>
<dbReference type="OrthoDB" id="8910835at2"/>
<evidence type="ECO:0000256" key="1">
    <source>
        <dbReference type="SAM" id="SignalP"/>
    </source>
</evidence>
<comment type="caution">
    <text evidence="2">The sequence shown here is derived from an EMBL/GenBank/DDBJ whole genome shotgun (WGS) entry which is preliminary data.</text>
</comment>
<dbReference type="InterPro" id="IPR017853">
    <property type="entry name" value="GH"/>
</dbReference>
<evidence type="ECO:0000313" key="3">
    <source>
        <dbReference type="Proteomes" id="UP000253628"/>
    </source>
</evidence>
<dbReference type="RefSeq" id="WP_147251595.1">
    <property type="nucleotide sequence ID" value="NZ_JACCEU010000004.1"/>
</dbReference>
<sequence length="679" mass="74805">MKINRFAMWFIALASCVMLSSCGGDDGVDASNTGENFSTRVHVLASASGSLTPAEPGNAANSSWTLTLNNPEPSALWYTDRPNRDVGAMPLKDYADATFWRSAYGSVNPNATVLFQPTGTTDLNAVYLSLSTPSYNQQSNTITFQAKFLNGDINQAAPATVAFTNATLNVLNNATDDKPVSSYMQYADQAVFQPTAVVNQYKLVLSNAGPEMIWVDNAPGQYSDSRPMSYFFPQWPYVFKDSPPNAALVGTTPSGSLKLYFVTLTDPEYDQPSGRVSYTATLLGQTSGALEMLNDPVLSIDSGVFSRFPLPGKGTGYQAFGQGYDPSSANDTYIYFGSDIARKQVGSLWGTQSYLSQSCEPNCRNDLKIMKDDGINLIRLYDWDPRNDHSQFLDYANSLNIKVVVPISNWLPTQGSNVWDEQVPGYFSSRNFGNKAGTDWHPAIAGVIISNELDANGGQYYDNVIGLVARFIQEADKKGFNKTVPVGVPVTFVPQGAPLAPGGQNMPAWSQFNRLLTDPRTAQYKDRLMLCPNTYNSKDYLFTNAEGTGEGWVPLTYKKFGVPILFTEIGYSRAKPDYTPQFVQDQLQGVLEYQKANPQQVLGAMHFQFDDKVWKQTPDDSDTEGAFGMYHHGAILKQITTVQGDYEYYNNDAKGGYGILTIDKLEQTRTYAPVIEAYK</sequence>
<name>A0A366HGB5_9BURK</name>
<keyword evidence="3" id="KW-1185">Reference proteome</keyword>
<organism evidence="2 3">
    <name type="scientific">Eoetvoesiella caeni</name>
    <dbReference type="NCBI Taxonomy" id="645616"/>
    <lineage>
        <taxon>Bacteria</taxon>
        <taxon>Pseudomonadati</taxon>
        <taxon>Pseudomonadota</taxon>
        <taxon>Betaproteobacteria</taxon>
        <taxon>Burkholderiales</taxon>
        <taxon>Alcaligenaceae</taxon>
        <taxon>Eoetvoesiella</taxon>
    </lineage>
</organism>
<dbReference type="SUPFAM" id="SSF51445">
    <property type="entry name" value="(Trans)glycosidases"/>
    <property type="match status" value="1"/>
</dbReference>
<dbReference type="Gene3D" id="3.20.20.80">
    <property type="entry name" value="Glycosidases"/>
    <property type="match status" value="1"/>
</dbReference>
<keyword evidence="1" id="KW-0732">Signal</keyword>
<dbReference type="EMBL" id="QNRQ01000003">
    <property type="protein sequence ID" value="RBP41033.1"/>
    <property type="molecule type" value="Genomic_DNA"/>
</dbReference>
<gene>
    <name evidence="2" type="ORF">DFR37_103379</name>
</gene>
<dbReference type="AlphaFoldDB" id="A0A366HGB5"/>
<feature type="chain" id="PRO_5017082612" evidence="1">
    <location>
        <begin position="24"/>
        <end position="679"/>
    </location>
</feature>
<dbReference type="PROSITE" id="PS51257">
    <property type="entry name" value="PROKAR_LIPOPROTEIN"/>
    <property type="match status" value="1"/>
</dbReference>
<reference evidence="2 3" key="1">
    <citation type="submission" date="2018-06" db="EMBL/GenBank/DDBJ databases">
        <title>Genomic Encyclopedia of Type Strains, Phase IV (KMG-IV): sequencing the most valuable type-strain genomes for metagenomic binning, comparative biology and taxonomic classification.</title>
        <authorList>
            <person name="Goeker M."/>
        </authorList>
    </citation>
    <scope>NUCLEOTIDE SEQUENCE [LARGE SCALE GENOMIC DNA]</scope>
    <source>
        <strain evidence="2 3">DSM 25520</strain>
    </source>
</reference>